<feature type="transmembrane region" description="Helical" evidence="1">
    <location>
        <begin position="124"/>
        <end position="141"/>
    </location>
</feature>
<evidence type="ECO:0000256" key="1">
    <source>
        <dbReference type="SAM" id="Phobius"/>
    </source>
</evidence>
<feature type="transmembrane region" description="Helical" evidence="1">
    <location>
        <begin position="102"/>
        <end position="119"/>
    </location>
</feature>
<organism evidence="2">
    <name type="scientific">uncultured Microgenomates bacterium Rifle_16ft_4_minimus_5036</name>
    <dbReference type="NCBI Taxonomy" id="1665119"/>
    <lineage>
        <taxon>Bacteria</taxon>
        <taxon>Candidatus Microgenomatota</taxon>
        <taxon>environmental samples</taxon>
    </lineage>
</organism>
<keyword evidence="1" id="KW-0812">Transmembrane</keyword>
<feature type="transmembrane region" description="Helical" evidence="1">
    <location>
        <begin position="281"/>
        <end position="298"/>
    </location>
</feature>
<reference evidence="2" key="1">
    <citation type="journal article" date="2015" name="ISME J.">
        <title>Aquifer environment selects for microbial species cohorts in sediment and groundwater.</title>
        <authorList>
            <person name="Hug L.A."/>
            <person name="Thomas B.C."/>
            <person name="Brown C.T."/>
            <person name="Frischkorn K.R."/>
            <person name="Williams K.H."/>
            <person name="Tringe S.G."/>
            <person name="Banfield J.F."/>
        </authorList>
    </citation>
    <scope>NUCLEOTIDE SEQUENCE</scope>
</reference>
<dbReference type="EMBL" id="KT007036">
    <property type="protein sequence ID" value="AKQ04335.1"/>
    <property type="molecule type" value="Genomic_DNA"/>
</dbReference>
<accession>A0A0H4TBS8</accession>
<feature type="transmembrane region" description="Helical" evidence="1">
    <location>
        <begin position="327"/>
        <end position="345"/>
    </location>
</feature>
<protein>
    <recommendedName>
        <fullName evidence="3">Glycosyltransferase RgtA/B/C/D-like domain-containing protein</fullName>
    </recommendedName>
</protein>
<keyword evidence="1" id="KW-1133">Transmembrane helix</keyword>
<feature type="transmembrane region" description="Helical" evidence="1">
    <location>
        <begin position="304"/>
        <end position="320"/>
    </location>
</feature>
<dbReference type="AlphaFoldDB" id="A0A0H4TBS8"/>
<feature type="transmembrane region" description="Helical" evidence="1">
    <location>
        <begin position="46"/>
        <end position="66"/>
    </location>
</feature>
<evidence type="ECO:0000313" key="2">
    <source>
        <dbReference type="EMBL" id="AKQ04335.1"/>
    </source>
</evidence>
<evidence type="ECO:0008006" key="3">
    <source>
        <dbReference type="Google" id="ProtNLM"/>
    </source>
</evidence>
<sequence length="543" mass="63140">MNLTFILLLVALFVSTPKILLFYDTPEYVKIVSNNSFLASLSKGHTPIHPVFIGILWIAIRVLILIPGVNWEYAGSLTAYLFSFISLLFFYKLTRFFIKDTYLRLISTVIFIFFPAIWIVHTNLLVESMTLPFFVVSFYLLCKYLENRKLVYGLLYSVALFLMTGTHVESFIWIPALVGFWFITAGNIKIEVLKKVFIYTFLGIIFSLVFYLLIFLSQGQNLYLSIRDLFFVHKSVYDLTGLDGLMRMFRNVYLNLAKGYSALAFFLLIAIFLFSTKKSSTYLGWFLIILTVVLQGAIWTGDFMPRRLAFIAPIAAIIFVKRMSFKAIFLVVYLAVIVYANSLLYSRPSQKMPIYAIEKAVNYVPENEVYLQTHYLDPYVRGYKGELVFIDTYKKGDLEKYFTERKRVFMDSQTVKAPYFLYVGNNYHITSIYKTGISPAKEIFKNYSVCFYSLIDSSNLVIYEVKESGTRCDRNFSKKTNNKGETVTFYSDNLLNKINRERVDYGDMAVWLWYLTTSQKDALDWTYTDVEGYYVDTTEVLRN</sequence>
<feature type="transmembrane region" description="Helical" evidence="1">
    <location>
        <begin position="73"/>
        <end position="90"/>
    </location>
</feature>
<name>A0A0H4TBS8_9BACT</name>
<feature type="transmembrane region" description="Helical" evidence="1">
    <location>
        <begin position="252"/>
        <end position="274"/>
    </location>
</feature>
<feature type="transmembrane region" description="Helical" evidence="1">
    <location>
        <begin position="196"/>
        <end position="216"/>
    </location>
</feature>
<feature type="transmembrane region" description="Helical" evidence="1">
    <location>
        <begin position="153"/>
        <end position="184"/>
    </location>
</feature>
<proteinExistence type="predicted"/>
<keyword evidence="1" id="KW-0472">Membrane</keyword>